<evidence type="ECO:0000313" key="1">
    <source>
        <dbReference type="EMBL" id="KAK3199115.1"/>
    </source>
</evidence>
<keyword evidence="2" id="KW-1185">Reference proteome</keyword>
<dbReference type="EMBL" id="JANJYJ010000007">
    <property type="protein sequence ID" value="KAK3199115.1"/>
    <property type="molecule type" value="Genomic_DNA"/>
</dbReference>
<reference evidence="1" key="1">
    <citation type="journal article" date="2023" name="Plant J.">
        <title>Genome sequences and population genomics provide insights into the demographic history, inbreeding, and mutation load of two 'living fossil' tree species of Dipteronia.</title>
        <authorList>
            <person name="Feng Y."/>
            <person name="Comes H.P."/>
            <person name="Chen J."/>
            <person name="Zhu S."/>
            <person name="Lu R."/>
            <person name="Zhang X."/>
            <person name="Li P."/>
            <person name="Qiu J."/>
            <person name="Olsen K.M."/>
            <person name="Qiu Y."/>
        </authorList>
    </citation>
    <scope>NUCLEOTIDE SEQUENCE</scope>
    <source>
        <strain evidence="1">NBL</strain>
    </source>
</reference>
<dbReference type="AlphaFoldDB" id="A0AAE0A240"/>
<comment type="caution">
    <text evidence="1">The sequence shown here is derived from an EMBL/GenBank/DDBJ whole genome shotgun (WGS) entry which is preliminary data.</text>
</comment>
<accession>A0AAE0A240</accession>
<proteinExistence type="predicted"/>
<gene>
    <name evidence="1" type="ORF">Dsin_022530</name>
</gene>
<organism evidence="1 2">
    <name type="scientific">Dipteronia sinensis</name>
    <dbReference type="NCBI Taxonomy" id="43782"/>
    <lineage>
        <taxon>Eukaryota</taxon>
        <taxon>Viridiplantae</taxon>
        <taxon>Streptophyta</taxon>
        <taxon>Embryophyta</taxon>
        <taxon>Tracheophyta</taxon>
        <taxon>Spermatophyta</taxon>
        <taxon>Magnoliopsida</taxon>
        <taxon>eudicotyledons</taxon>
        <taxon>Gunneridae</taxon>
        <taxon>Pentapetalae</taxon>
        <taxon>rosids</taxon>
        <taxon>malvids</taxon>
        <taxon>Sapindales</taxon>
        <taxon>Sapindaceae</taxon>
        <taxon>Hippocastanoideae</taxon>
        <taxon>Acereae</taxon>
        <taxon>Dipteronia</taxon>
    </lineage>
</organism>
<protein>
    <submittedName>
        <fullName evidence="1">Uncharacterized protein</fullName>
    </submittedName>
</protein>
<name>A0AAE0A240_9ROSI</name>
<evidence type="ECO:0000313" key="2">
    <source>
        <dbReference type="Proteomes" id="UP001281410"/>
    </source>
</evidence>
<dbReference type="Proteomes" id="UP001281410">
    <property type="component" value="Unassembled WGS sequence"/>
</dbReference>
<sequence>MCRRRLYFAGPAPRSETTVASPVAVVIGDIDIVSMVRFTDGRVEEFIHASLPKSTHEWSSFLTPEELVPVRQRASSSNDVSHRIHMLHALMLLASLGLCLIL</sequence>